<dbReference type="GO" id="GO:0008270">
    <property type="term" value="F:zinc ion binding"/>
    <property type="evidence" value="ECO:0007669"/>
    <property type="project" value="UniProtKB-KW"/>
</dbReference>
<keyword evidence="1" id="KW-0863">Zinc-finger</keyword>
<evidence type="ECO:0000256" key="1">
    <source>
        <dbReference type="PROSITE-ProRule" id="PRU00042"/>
    </source>
</evidence>
<dbReference type="PROSITE" id="PS00028">
    <property type="entry name" value="ZINC_FINGER_C2H2_1"/>
    <property type="match status" value="1"/>
</dbReference>
<reference evidence="4" key="1">
    <citation type="submission" date="2022-11" db="UniProtKB">
        <authorList>
            <consortium name="EnsemblMetazoa"/>
        </authorList>
    </citation>
    <scope>IDENTIFICATION</scope>
</reference>
<dbReference type="Proteomes" id="UP000887568">
    <property type="component" value="Unplaced"/>
</dbReference>
<feature type="compositionally biased region" description="Acidic residues" evidence="2">
    <location>
        <begin position="222"/>
        <end position="231"/>
    </location>
</feature>
<dbReference type="AlphaFoldDB" id="A0A914AFX6"/>
<organism evidence="4 5">
    <name type="scientific">Patiria miniata</name>
    <name type="common">Bat star</name>
    <name type="synonym">Asterina miniata</name>
    <dbReference type="NCBI Taxonomy" id="46514"/>
    <lineage>
        <taxon>Eukaryota</taxon>
        <taxon>Metazoa</taxon>
        <taxon>Echinodermata</taxon>
        <taxon>Eleutherozoa</taxon>
        <taxon>Asterozoa</taxon>
        <taxon>Asteroidea</taxon>
        <taxon>Valvatacea</taxon>
        <taxon>Valvatida</taxon>
        <taxon>Asterinidae</taxon>
        <taxon>Patiria</taxon>
    </lineage>
</organism>
<dbReference type="SMART" id="SM00355">
    <property type="entry name" value="ZnF_C2H2"/>
    <property type="match status" value="2"/>
</dbReference>
<dbReference type="PROSITE" id="PS50157">
    <property type="entry name" value="ZINC_FINGER_C2H2_2"/>
    <property type="match status" value="1"/>
</dbReference>
<feature type="region of interest" description="Disordered" evidence="2">
    <location>
        <begin position="107"/>
        <end position="127"/>
    </location>
</feature>
<dbReference type="SUPFAM" id="SSF57667">
    <property type="entry name" value="beta-beta-alpha zinc fingers"/>
    <property type="match status" value="1"/>
</dbReference>
<dbReference type="InterPro" id="IPR036236">
    <property type="entry name" value="Znf_C2H2_sf"/>
</dbReference>
<feature type="domain" description="C2H2-type" evidence="3">
    <location>
        <begin position="17"/>
        <end position="45"/>
    </location>
</feature>
<dbReference type="EnsemblMetazoa" id="XM_038206942.1">
    <property type="protein sequence ID" value="XP_038062870.1"/>
    <property type="gene ID" value="LOC119733355"/>
</dbReference>
<keyword evidence="1" id="KW-0479">Metal-binding</keyword>
<keyword evidence="5" id="KW-1185">Reference proteome</keyword>
<feature type="region of interest" description="Disordered" evidence="2">
    <location>
        <begin position="208"/>
        <end position="239"/>
    </location>
</feature>
<dbReference type="Gene3D" id="3.30.160.60">
    <property type="entry name" value="Classic Zinc Finger"/>
    <property type="match status" value="1"/>
</dbReference>
<feature type="region of interest" description="Disordered" evidence="2">
    <location>
        <begin position="178"/>
        <end position="197"/>
    </location>
</feature>
<evidence type="ECO:0000313" key="4">
    <source>
        <dbReference type="EnsemblMetazoa" id="XP_038062870.1"/>
    </source>
</evidence>
<protein>
    <recommendedName>
        <fullName evidence="3">C2H2-type domain-containing protein</fullName>
    </recommendedName>
</protein>
<evidence type="ECO:0000259" key="3">
    <source>
        <dbReference type="PROSITE" id="PS50157"/>
    </source>
</evidence>
<evidence type="ECO:0000313" key="5">
    <source>
        <dbReference type="Proteomes" id="UP000887568"/>
    </source>
</evidence>
<dbReference type="RefSeq" id="XP_038062870.1">
    <property type="nucleotide sequence ID" value="XM_038206942.1"/>
</dbReference>
<accession>A0A914AFX6</accession>
<dbReference type="InterPro" id="IPR013087">
    <property type="entry name" value="Znf_C2H2_type"/>
</dbReference>
<dbReference type="OrthoDB" id="8186305at2759"/>
<evidence type="ECO:0000256" key="2">
    <source>
        <dbReference type="SAM" id="MobiDB-lite"/>
    </source>
</evidence>
<proteinExistence type="predicted"/>
<name>A0A914AFX6_PATMI</name>
<keyword evidence="1" id="KW-0862">Zinc</keyword>
<sequence>MPLPMTTPDDLDESRLLRCNKCPKVFLQRRSLYRHLQDCHGPPRYLDCQRCEFQSKRRDNLRRHYRRVHPKHMDDLHFSSSPQGQLPHSHRWMERRDIAKVSYSPRARPAATASCPPETVNAPAKYPATVPPTPREAVHVAPPQPTPCSVWNEMDIPVAEEVVISPAASLSLLPATAEEPLPTHNKTPSPVSAPVSGKPLAWLKSQIQQQNLPTASASSSESSEDSDEEEEVTKKKSSLLNIAIDNGLTKVTEVVTKTNFRNGDKVSEVTRTRVYEAGSK</sequence>
<dbReference type="GeneID" id="119733355"/>